<evidence type="ECO:0000313" key="13">
    <source>
        <dbReference type="Proteomes" id="UP000593565"/>
    </source>
</evidence>
<evidence type="ECO:0000256" key="10">
    <source>
        <dbReference type="SAM" id="MobiDB-lite"/>
    </source>
</evidence>
<dbReference type="InterPro" id="IPR031386">
    <property type="entry name" value="UCMA"/>
</dbReference>
<comment type="subcellular location">
    <subcellularLocation>
        <location evidence="2">Secreted</location>
        <location evidence="2">Extracellular space</location>
        <location evidence="2">Extracellular matrix</location>
    </subcellularLocation>
</comment>
<proteinExistence type="inferred from homology"/>
<dbReference type="Pfam" id="PF17085">
    <property type="entry name" value="UCMA"/>
    <property type="match status" value="1"/>
</dbReference>
<evidence type="ECO:0000256" key="7">
    <source>
        <dbReference type="ARBA" id="ARBA00022641"/>
    </source>
</evidence>
<keyword evidence="13" id="KW-1185">Reference proteome</keyword>
<organism evidence="12 13">
    <name type="scientific">Ameiurus melas</name>
    <name type="common">Black bullhead</name>
    <name type="synonym">Silurus melas</name>
    <dbReference type="NCBI Taxonomy" id="219545"/>
    <lineage>
        <taxon>Eukaryota</taxon>
        <taxon>Metazoa</taxon>
        <taxon>Chordata</taxon>
        <taxon>Craniata</taxon>
        <taxon>Vertebrata</taxon>
        <taxon>Euteleostomi</taxon>
        <taxon>Actinopterygii</taxon>
        <taxon>Neopterygii</taxon>
        <taxon>Teleostei</taxon>
        <taxon>Ostariophysi</taxon>
        <taxon>Siluriformes</taxon>
        <taxon>Ictaluridae</taxon>
        <taxon>Ameiurus</taxon>
    </lineage>
</organism>
<feature type="compositionally biased region" description="Basic and acidic residues" evidence="10">
    <location>
        <begin position="121"/>
        <end position="137"/>
    </location>
</feature>
<feature type="transmembrane region" description="Helical" evidence="11">
    <location>
        <begin position="42"/>
        <end position="61"/>
    </location>
</feature>
<name>A0A7J6AF46_AMEME</name>
<evidence type="ECO:0000256" key="8">
    <source>
        <dbReference type="ARBA" id="ARBA00022729"/>
    </source>
</evidence>
<dbReference type="EMBL" id="JAAGNN010000013">
    <property type="protein sequence ID" value="KAF4081564.1"/>
    <property type="molecule type" value="Genomic_DNA"/>
</dbReference>
<evidence type="ECO:0000256" key="4">
    <source>
        <dbReference type="ARBA" id="ARBA00013765"/>
    </source>
</evidence>
<dbReference type="PANTHER" id="PTHR28647">
    <property type="entry name" value="UNIQUE CARTILAGE MATRIX-ASSOCIATED PROTEIN"/>
    <property type="match status" value="1"/>
</dbReference>
<keyword evidence="8" id="KW-0732">Signal</keyword>
<dbReference type="Proteomes" id="UP000593565">
    <property type="component" value="Unassembled WGS sequence"/>
</dbReference>
<gene>
    <name evidence="12" type="ORF">AMELA_G00162420</name>
</gene>
<comment type="caution">
    <text evidence="12">The sequence shown here is derived from an EMBL/GenBank/DDBJ whole genome shotgun (WGS) entry which is preliminary data.</text>
</comment>
<evidence type="ECO:0000256" key="9">
    <source>
        <dbReference type="ARBA" id="ARBA00023054"/>
    </source>
</evidence>
<reference evidence="12 13" key="1">
    <citation type="submission" date="2020-02" db="EMBL/GenBank/DDBJ databases">
        <title>A chromosome-scale genome assembly of the black bullhead catfish (Ameiurus melas).</title>
        <authorList>
            <person name="Wen M."/>
            <person name="Zham M."/>
            <person name="Cabau C."/>
            <person name="Klopp C."/>
            <person name="Donnadieu C."/>
            <person name="Roques C."/>
            <person name="Bouchez O."/>
            <person name="Lampietro C."/>
            <person name="Jouanno E."/>
            <person name="Herpin A."/>
            <person name="Louis A."/>
            <person name="Berthelot C."/>
            <person name="Parey E."/>
            <person name="Roest-Crollius H."/>
            <person name="Braasch I."/>
            <person name="Postlethwait J."/>
            <person name="Robinson-Rechavi M."/>
            <person name="Echchiki A."/>
            <person name="Begum T."/>
            <person name="Montfort J."/>
            <person name="Schartl M."/>
            <person name="Bobe J."/>
            <person name="Guiguen Y."/>
        </authorList>
    </citation>
    <scope>NUCLEOTIDE SEQUENCE [LARGE SCALE GENOMIC DNA]</scope>
    <source>
        <strain evidence="12">M_S1</strain>
        <tissue evidence="12">Blood</tissue>
    </source>
</reference>
<keyword evidence="11" id="KW-1133">Transmembrane helix</keyword>
<dbReference type="GO" id="GO:0031012">
    <property type="term" value="C:extracellular matrix"/>
    <property type="evidence" value="ECO:0007669"/>
    <property type="project" value="TreeGrafter"/>
</dbReference>
<keyword evidence="7" id="KW-0765">Sulfation</keyword>
<evidence type="ECO:0000256" key="3">
    <source>
        <dbReference type="ARBA" id="ARBA00011000"/>
    </source>
</evidence>
<keyword evidence="11" id="KW-0472">Membrane</keyword>
<evidence type="ECO:0000256" key="6">
    <source>
        <dbReference type="ARBA" id="ARBA00022530"/>
    </source>
</evidence>
<dbReference type="GO" id="GO:0048706">
    <property type="term" value="P:embryonic skeletal system development"/>
    <property type="evidence" value="ECO:0007669"/>
    <property type="project" value="TreeGrafter"/>
</dbReference>
<sequence length="178" mass="20974">MTDPRISYWHSPVTNSTSHQSSLVFVCGSLLRSLDTGLKMSWMRPDLLTCLALLFVLILFYEVDTAIAPDGKESKKAAGLQGELRRIFMEESDATNFFKRRGRRAVKSQDELNVEQQQRLAADERKKEYHEEQRNEFENYAEEEHNEQDERTQESTEQWREFHHDGLDPSYEYNRHTV</sequence>
<feature type="region of interest" description="Disordered" evidence="10">
    <location>
        <begin position="108"/>
        <end position="178"/>
    </location>
</feature>
<feature type="compositionally biased region" description="Basic and acidic residues" evidence="10">
    <location>
        <begin position="148"/>
        <end position="178"/>
    </location>
</feature>
<evidence type="ECO:0000256" key="2">
    <source>
        <dbReference type="ARBA" id="ARBA00004498"/>
    </source>
</evidence>
<dbReference type="GO" id="GO:0045667">
    <property type="term" value="P:regulation of osteoblast differentiation"/>
    <property type="evidence" value="ECO:0007669"/>
    <property type="project" value="InterPro"/>
</dbReference>
<comment type="similarity">
    <text evidence="3">Belongs to the UCMA family.</text>
</comment>
<evidence type="ECO:0000256" key="1">
    <source>
        <dbReference type="ARBA" id="ARBA00002111"/>
    </source>
</evidence>
<evidence type="ECO:0000256" key="11">
    <source>
        <dbReference type="SAM" id="Phobius"/>
    </source>
</evidence>
<evidence type="ECO:0000313" key="12">
    <source>
        <dbReference type="EMBL" id="KAF4081564.1"/>
    </source>
</evidence>
<dbReference type="AlphaFoldDB" id="A0A7J6AF46"/>
<keyword evidence="6" id="KW-0272">Extracellular matrix</keyword>
<comment type="function">
    <text evidence="1">May be involved in the negative control of osteogenic differentiation of osteochondrogenic precursor cells in peripheral zones of fetal cartilage and at the cartilage-bone interface.</text>
</comment>
<keyword evidence="9" id="KW-0175">Coiled coil</keyword>
<dbReference type="PANTHER" id="PTHR28647:SF2">
    <property type="entry name" value="UNIQUE CARTILAGE MATRIX-ASSOCIATED PROTEIN"/>
    <property type="match status" value="1"/>
</dbReference>
<accession>A0A7J6AF46</accession>
<protein>
    <recommendedName>
        <fullName evidence="4">Unique cartilage matrix-associated protein</fullName>
    </recommendedName>
</protein>
<keyword evidence="11" id="KW-0812">Transmembrane</keyword>
<evidence type="ECO:0000256" key="5">
    <source>
        <dbReference type="ARBA" id="ARBA00022525"/>
    </source>
</evidence>
<keyword evidence="5" id="KW-0964">Secreted</keyword>